<organism evidence="8 9">
    <name type="scientific">Salmo trutta</name>
    <name type="common">Brown trout</name>
    <dbReference type="NCBI Taxonomy" id="8032"/>
    <lineage>
        <taxon>Eukaryota</taxon>
        <taxon>Metazoa</taxon>
        <taxon>Chordata</taxon>
        <taxon>Craniata</taxon>
        <taxon>Vertebrata</taxon>
        <taxon>Euteleostomi</taxon>
        <taxon>Actinopterygii</taxon>
        <taxon>Neopterygii</taxon>
        <taxon>Teleostei</taxon>
        <taxon>Protacanthopterygii</taxon>
        <taxon>Salmoniformes</taxon>
        <taxon>Salmonidae</taxon>
        <taxon>Salmoninae</taxon>
        <taxon>Salmo</taxon>
    </lineage>
</organism>
<dbReference type="GO" id="GO:0055113">
    <property type="term" value="P:epiboly involved in gastrulation with mouth forming second"/>
    <property type="evidence" value="ECO:0007669"/>
    <property type="project" value="Ensembl"/>
</dbReference>
<dbReference type="SUPFAM" id="SSF46689">
    <property type="entry name" value="Homeodomain-like"/>
    <property type="match status" value="1"/>
</dbReference>
<dbReference type="PANTHER" id="PTHR46123">
    <property type="entry name" value="MIX-TYPE HOMEOBOX GENE 1-RELATED"/>
    <property type="match status" value="1"/>
</dbReference>
<reference evidence="8" key="2">
    <citation type="submission" date="2025-09" db="UniProtKB">
        <authorList>
            <consortium name="Ensembl"/>
        </authorList>
    </citation>
    <scope>IDENTIFICATION</scope>
</reference>
<dbReference type="Pfam" id="PF00046">
    <property type="entry name" value="Homeodomain"/>
    <property type="match status" value="1"/>
</dbReference>
<accession>A0A673XDV6</accession>
<evidence type="ECO:0000256" key="4">
    <source>
        <dbReference type="ARBA" id="ARBA00023242"/>
    </source>
</evidence>
<sequence length="323" mass="36357">HWEDFIWLTGARTMGRKKRTVFTKEHLKLLRVDFDVDPYPSIAVRERLSQATGLTESRIQVWFQNRRARTMTHRDHKLSPQPESAHPIPSPFLPTQSVSKLLHGIKDVTHQVDIEEVSYYQPLSHSQMHEEDCFYGPSSCPPTFLLSPGDAGYSSPSFSVGVRHDRFLGTISPGALPEAQWCNVAQEFTFCSQGEGQAFRYSPPSGLLHPQYAHGGLQSVRASSTFDPFSSCPATPDSASWDIGLENLYPIDRGFPYREVSDEYSSPSGLFDAMQEAPQPELSSQCLLWEVVDGFNETNNEHFNYVDGLIINPRMSSATLRQT</sequence>
<feature type="DNA-binding region" description="Homeobox" evidence="5">
    <location>
        <begin position="15"/>
        <end position="74"/>
    </location>
</feature>
<keyword evidence="4 5" id="KW-0539">Nucleus</keyword>
<evidence type="ECO:0000256" key="2">
    <source>
        <dbReference type="ARBA" id="ARBA00023125"/>
    </source>
</evidence>
<keyword evidence="2 5" id="KW-0238">DNA-binding</keyword>
<dbReference type="Ensembl" id="ENSSTUT00000019561.1">
    <property type="protein sequence ID" value="ENSSTUP00000018596.1"/>
    <property type="gene ID" value="ENSSTUG00000008307.1"/>
</dbReference>
<name>A0A673XDV6_SALTR</name>
<evidence type="ECO:0000256" key="3">
    <source>
        <dbReference type="ARBA" id="ARBA00023155"/>
    </source>
</evidence>
<evidence type="ECO:0000256" key="5">
    <source>
        <dbReference type="PROSITE-ProRule" id="PRU00108"/>
    </source>
</evidence>
<proteinExistence type="predicted"/>
<dbReference type="GO" id="GO:0042074">
    <property type="term" value="P:cell migration involved in gastrulation"/>
    <property type="evidence" value="ECO:0007669"/>
    <property type="project" value="Ensembl"/>
</dbReference>
<evidence type="ECO:0000313" key="9">
    <source>
        <dbReference type="Proteomes" id="UP000472277"/>
    </source>
</evidence>
<evidence type="ECO:0000256" key="6">
    <source>
        <dbReference type="RuleBase" id="RU000682"/>
    </source>
</evidence>
<dbReference type="OMA" id="RTCFTKE"/>
<protein>
    <submittedName>
        <fullName evidence="8">Mix-type homeobox gene 2</fullName>
    </submittedName>
</protein>
<feature type="domain" description="Homeobox" evidence="7">
    <location>
        <begin position="13"/>
        <end position="73"/>
    </location>
</feature>
<dbReference type="GeneTree" id="ENSGT00940000154537"/>
<reference evidence="8" key="1">
    <citation type="submission" date="2025-08" db="UniProtKB">
        <authorList>
            <consortium name="Ensembl"/>
        </authorList>
    </citation>
    <scope>IDENTIFICATION</scope>
</reference>
<dbReference type="FunCoup" id="A0A673XDV6">
    <property type="interactions" value="2"/>
</dbReference>
<evidence type="ECO:0000256" key="1">
    <source>
        <dbReference type="ARBA" id="ARBA00004123"/>
    </source>
</evidence>
<evidence type="ECO:0000313" key="8">
    <source>
        <dbReference type="Ensembl" id="ENSSTUP00000018596.1"/>
    </source>
</evidence>
<keyword evidence="3 5" id="KW-0371">Homeobox</keyword>
<dbReference type="InterPro" id="IPR009057">
    <property type="entry name" value="Homeodomain-like_sf"/>
</dbReference>
<dbReference type="AlphaFoldDB" id="A0A673XDV6"/>
<dbReference type="CDD" id="cd00086">
    <property type="entry name" value="homeodomain"/>
    <property type="match status" value="1"/>
</dbReference>
<keyword evidence="9" id="KW-1185">Reference proteome</keyword>
<dbReference type="GO" id="GO:0000981">
    <property type="term" value="F:DNA-binding transcription factor activity, RNA polymerase II-specific"/>
    <property type="evidence" value="ECO:0007669"/>
    <property type="project" value="TreeGrafter"/>
</dbReference>
<dbReference type="GO" id="GO:0007015">
    <property type="term" value="P:actin filament organization"/>
    <property type="evidence" value="ECO:0007669"/>
    <property type="project" value="Ensembl"/>
</dbReference>
<dbReference type="GO" id="GO:0005634">
    <property type="term" value="C:nucleus"/>
    <property type="evidence" value="ECO:0007669"/>
    <property type="project" value="UniProtKB-SubCell"/>
</dbReference>
<dbReference type="PANTHER" id="PTHR46123:SF4">
    <property type="entry name" value="MIX-TYPE HOMEOBOX GENE 1-RELATED"/>
    <property type="match status" value="1"/>
</dbReference>
<dbReference type="Proteomes" id="UP000472277">
    <property type="component" value="Chromosome 3"/>
</dbReference>
<dbReference type="InterPro" id="IPR051306">
    <property type="entry name" value="Homeobox_regulator"/>
</dbReference>
<comment type="subcellular location">
    <subcellularLocation>
        <location evidence="1 5 6">Nucleus</location>
    </subcellularLocation>
</comment>
<dbReference type="Gene3D" id="1.10.10.60">
    <property type="entry name" value="Homeodomain-like"/>
    <property type="match status" value="1"/>
</dbReference>
<dbReference type="PROSITE" id="PS50071">
    <property type="entry name" value="HOMEOBOX_2"/>
    <property type="match status" value="1"/>
</dbReference>
<dbReference type="InParanoid" id="A0A673XDV6"/>
<dbReference type="SMART" id="SM00389">
    <property type="entry name" value="HOX"/>
    <property type="match status" value="1"/>
</dbReference>
<dbReference type="GO" id="GO:0000977">
    <property type="term" value="F:RNA polymerase II transcription regulatory region sequence-specific DNA binding"/>
    <property type="evidence" value="ECO:0007669"/>
    <property type="project" value="TreeGrafter"/>
</dbReference>
<dbReference type="GO" id="GO:0060027">
    <property type="term" value="P:convergent extension involved in gastrulation"/>
    <property type="evidence" value="ECO:0007669"/>
    <property type="project" value="Ensembl"/>
</dbReference>
<dbReference type="GO" id="GO:0001706">
    <property type="term" value="P:endoderm formation"/>
    <property type="evidence" value="ECO:0007669"/>
    <property type="project" value="Ensembl"/>
</dbReference>
<evidence type="ECO:0000259" key="7">
    <source>
        <dbReference type="PROSITE" id="PS50071"/>
    </source>
</evidence>
<dbReference type="InterPro" id="IPR001356">
    <property type="entry name" value="HD"/>
</dbReference>